<comment type="caution">
    <text evidence="11">The sequence shown here is derived from an EMBL/GenBank/DDBJ whole genome shotgun (WGS) entry which is preliminary data.</text>
</comment>
<dbReference type="Proteomes" id="UP000244093">
    <property type="component" value="Unassembled WGS sequence"/>
</dbReference>
<proteinExistence type="inferred from homology"/>
<comment type="pathway">
    <text evidence="1 9">Purine metabolism; IMP biosynthesis via de novo pathway; 5-amino-1-(5-phospho-D-ribosyl)imidazole-4-carboxamide from 5-amino-1-(5-phospho-D-ribosyl)imidazole-4-carboxylate: step 1/2.</text>
</comment>
<dbReference type="Gene3D" id="3.30.200.20">
    <property type="entry name" value="Phosphorylase Kinase, domain 1"/>
    <property type="match status" value="1"/>
</dbReference>
<dbReference type="PANTHER" id="PTHR43599:SF3">
    <property type="entry name" value="SI:DKEY-6E2.2"/>
    <property type="match status" value="1"/>
</dbReference>
<evidence type="ECO:0000259" key="10">
    <source>
        <dbReference type="Pfam" id="PF01259"/>
    </source>
</evidence>
<organism evidence="11 12">
    <name type="scientific">Zestosphaera tikiterensis</name>
    <dbReference type="NCBI Taxonomy" id="1973259"/>
    <lineage>
        <taxon>Archaea</taxon>
        <taxon>Thermoproteota</taxon>
        <taxon>Thermoprotei</taxon>
        <taxon>Desulfurococcales</taxon>
        <taxon>Desulfurococcaceae</taxon>
        <taxon>Zestosphaera</taxon>
    </lineage>
</organism>
<dbReference type="NCBIfam" id="TIGR00081">
    <property type="entry name" value="purC"/>
    <property type="match status" value="1"/>
</dbReference>
<evidence type="ECO:0000256" key="5">
    <source>
        <dbReference type="ARBA" id="ARBA00022741"/>
    </source>
</evidence>
<dbReference type="EMBL" id="NBVN01000001">
    <property type="protein sequence ID" value="PUA34045.1"/>
    <property type="molecule type" value="Genomic_DNA"/>
</dbReference>
<keyword evidence="7 9" id="KW-0067">ATP-binding</keyword>
<dbReference type="InterPro" id="IPR050089">
    <property type="entry name" value="SAICAR_synthetase"/>
</dbReference>
<keyword evidence="5 9" id="KW-0547">Nucleotide-binding</keyword>
<sequence>MGLKLIYEGKSKLVYDVGGDELILEFKDDVTAMDGLYKSSVVGKGVLNARVSAYLFELVERAGVRTHYLSYDGGRRLLVRKLSMIPLEVIVRNYAYGSLLKRMPLYKQLQKLEPPIIEFHYKDDSLHDPLIIAEDALAVGLLTKEELNHIIKTTLKINEVLSNVFKERGLKLVDMKVEFGRAKDGELLLADEITGDSFRVLDGNGDHLDKEVFRKTKDVNLMIKAYVKLCKALGLDVSDVVSG</sequence>
<dbReference type="CDD" id="cd01415">
    <property type="entry name" value="SAICAR_synt_PurC"/>
    <property type="match status" value="1"/>
</dbReference>
<dbReference type="Pfam" id="PF01259">
    <property type="entry name" value="SAICAR_synt"/>
    <property type="match status" value="1"/>
</dbReference>
<evidence type="ECO:0000256" key="3">
    <source>
        <dbReference type="ARBA" id="ARBA00010190"/>
    </source>
</evidence>
<keyword evidence="4 9" id="KW-0436">Ligase</keyword>
<protein>
    <recommendedName>
        <fullName evidence="9">Phosphoribosylaminoimidazole-succinocarboxamide synthase</fullName>
        <ecNumber evidence="9">6.3.2.6</ecNumber>
    </recommendedName>
    <alternativeName>
        <fullName evidence="9">SAICAR synthetase</fullName>
    </alternativeName>
</protein>
<dbReference type="EC" id="6.3.2.6" evidence="9"/>
<name>A0A2R7Y947_9CREN</name>
<dbReference type="GO" id="GO:0004639">
    <property type="term" value="F:phosphoribosylaminoimidazolesuccinocarboxamide synthase activity"/>
    <property type="evidence" value="ECO:0007669"/>
    <property type="project" value="UniProtKB-UniRule"/>
</dbReference>
<reference evidence="11" key="2">
    <citation type="journal article" date="2018" name="Syst. Appl. Microbiol.">
        <title>A new symbiotic nanoarchaeote (Candidatus Nanoclepta minutus) and its host (Zestosphaera tikiterensis gen. nov., sp. nov.) from a New Zealand hot spring.</title>
        <authorList>
            <person name="St John E."/>
            <person name="Liu Y."/>
            <person name="Podar M."/>
            <person name="Stott M.B."/>
            <person name="Meneghin J."/>
            <person name="Chen Z."/>
            <person name="Lagutin K."/>
            <person name="Mitchell K."/>
            <person name="Reysenbach A.L."/>
        </authorList>
    </citation>
    <scope>NUCLEOTIDE SEQUENCE [LARGE SCALE GENOMIC DNA]</scope>
    <source>
        <strain evidence="11">NZ3</strain>
    </source>
</reference>
<gene>
    <name evidence="9" type="primary">purC</name>
    <name evidence="11" type="ORF">B7O98_01130</name>
</gene>
<evidence type="ECO:0000313" key="12">
    <source>
        <dbReference type="Proteomes" id="UP000244093"/>
    </source>
</evidence>
<evidence type="ECO:0000256" key="4">
    <source>
        <dbReference type="ARBA" id="ARBA00022598"/>
    </source>
</evidence>
<dbReference type="UniPathway" id="UPA00074">
    <property type="reaction ID" value="UER00131"/>
</dbReference>
<comment type="catalytic activity">
    <reaction evidence="8 9">
        <text>5-amino-1-(5-phospho-D-ribosyl)imidazole-4-carboxylate + L-aspartate + ATP = (2S)-2-[5-amino-1-(5-phospho-beta-D-ribosyl)imidazole-4-carboxamido]succinate + ADP + phosphate + 2 H(+)</text>
        <dbReference type="Rhea" id="RHEA:22628"/>
        <dbReference type="ChEBI" id="CHEBI:15378"/>
        <dbReference type="ChEBI" id="CHEBI:29991"/>
        <dbReference type="ChEBI" id="CHEBI:30616"/>
        <dbReference type="ChEBI" id="CHEBI:43474"/>
        <dbReference type="ChEBI" id="CHEBI:58443"/>
        <dbReference type="ChEBI" id="CHEBI:77657"/>
        <dbReference type="ChEBI" id="CHEBI:456216"/>
        <dbReference type="EC" id="6.3.2.6"/>
    </reaction>
</comment>
<dbReference type="InterPro" id="IPR018236">
    <property type="entry name" value="SAICAR_synthetase_CS"/>
</dbReference>
<dbReference type="FunFam" id="3.30.470.20:FF:000020">
    <property type="entry name" value="Probable multifunctional protein ADE2"/>
    <property type="match status" value="1"/>
</dbReference>
<evidence type="ECO:0000256" key="6">
    <source>
        <dbReference type="ARBA" id="ARBA00022755"/>
    </source>
</evidence>
<comment type="pathway">
    <text evidence="2">Purine metabolism; IMP biosynthesis via de novo pathway; 5-amino-1-(5-phospho-D-ribosyl)imidazole-4-carboxylate from 5-amino-1-(5-phospho-D-ribosyl)imidazole (carboxylase route): step 1/1.</text>
</comment>
<evidence type="ECO:0000256" key="9">
    <source>
        <dbReference type="HAMAP-Rule" id="MF_00137"/>
    </source>
</evidence>
<evidence type="ECO:0000256" key="1">
    <source>
        <dbReference type="ARBA" id="ARBA00004672"/>
    </source>
</evidence>
<dbReference type="InterPro" id="IPR028923">
    <property type="entry name" value="SAICAR_synt/ADE2_N"/>
</dbReference>
<dbReference type="GO" id="GO:0006189">
    <property type="term" value="P:'de novo' IMP biosynthetic process"/>
    <property type="evidence" value="ECO:0007669"/>
    <property type="project" value="UniProtKB-UniRule"/>
</dbReference>
<feature type="domain" description="SAICAR synthetase/ADE2 N-terminal" evidence="10">
    <location>
        <begin position="5"/>
        <end position="216"/>
    </location>
</feature>
<dbReference type="GO" id="GO:0005524">
    <property type="term" value="F:ATP binding"/>
    <property type="evidence" value="ECO:0007669"/>
    <property type="project" value="UniProtKB-KW"/>
</dbReference>
<evidence type="ECO:0000256" key="8">
    <source>
        <dbReference type="ARBA" id="ARBA00048475"/>
    </source>
</evidence>
<dbReference type="Gene3D" id="3.30.470.20">
    <property type="entry name" value="ATP-grasp fold, B domain"/>
    <property type="match status" value="1"/>
</dbReference>
<dbReference type="InterPro" id="IPR001636">
    <property type="entry name" value="SAICAR_synth"/>
</dbReference>
<dbReference type="SUPFAM" id="SSF56104">
    <property type="entry name" value="SAICAR synthase-like"/>
    <property type="match status" value="1"/>
</dbReference>
<dbReference type="PANTHER" id="PTHR43599">
    <property type="entry name" value="MULTIFUNCTIONAL PROTEIN ADE2"/>
    <property type="match status" value="1"/>
</dbReference>
<evidence type="ECO:0000256" key="2">
    <source>
        <dbReference type="ARBA" id="ARBA00004747"/>
    </source>
</evidence>
<keyword evidence="6 9" id="KW-0658">Purine biosynthesis</keyword>
<reference evidence="11" key="1">
    <citation type="submission" date="2017-04" db="EMBL/GenBank/DDBJ databases">
        <authorList>
            <person name="Afonso C.L."/>
            <person name="Miller P.J."/>
            <person name="Scott M.A."/>
            <person name="Spackman E."/>
            <person name="Goraichik I."/>
            <person name="Dimitrov K.M."/>
            <person name="Suarez D.L."/>
            <person name="Swayne D.E."/>
        </authorList>
    </citation>
    <scope>NUCLEOTIDE SEQUENCE</scope>
    <source>
        <strain evidence="11">NZ3</strain>
    </source>
</reference>
<dbReference type="HAMAP" id="MF_00137">
    <property type="entry name" value="SAICAR_synth"/>
    <property type="match status" value="1"/>
</dbReference>
<accession>A0A2R7Y947</accession>
<dbReference type="AlphaFoldDB" id="A0A2R7Y947"/>
<comment type="similarity">
    <text evidence="3 9">Belongs to the SAICAR synthetase family.</text>
</comment>
<dbReference type="GO" id="GO:0009236">
    <property type="term" value="P:cobalamin biosynthetic process"/>
    <property type="evidence" value="ECO:0007669"/>
    <property type="project" value="InterPro"/>
</dbReference>
<dbReference type="InterPro" id="IPR033934">
    <property type="entry name" value="SAICAR_synt_PurC"/>
</dbReference>
<evidence type="ECO:0000313" key="11">
    <source>
        <dbReference type="EMBL" id="PUA34045.1"/>
    </source>
</evidence>
<dbReference type="PROSITE" id="PS01057">
    <property type="entry name" value="SAICAR_SYNTHETASE_1"/>
    <property type="match status" value="1"/>
</dbReference>
<evidence type="ECO:0000256" key="7">
    <source>
        <dbReference type="ARBA" id="ARBA00022840"/>
    </source>
</evidence>